<dbReference type="AlphaFoldDB" id="A0A0A9CW08"/>
<evidence type="ECO:0000313" key="1">
    <source>
        <dbReference type="EMBL" id="JAD77570.1"/>
    </source>
</evidence>
<dbReference type="EMBL" id="GBRH01220325">
    <property type="protein sequence ID" value="JAD77570.1"/>
    <property type="molecule type" value="Transcribed_RNA"/>
</dbReference>
<reference evidence="1" key="2">
    <citation type="journal article" date="2015" name="Data Brief">
        <title>Shoot transcriptome of the giant reed, Arundo donax.</title>
        <authorList>
            <person name="Barrero R.A."/>
            <person name="Guerrero F.D."/>
            <person name="Moolhuijzen P."/>
            <person name="Goolsby J.A."/>
            <person name="Tidwell J."/>
            <person name="Bellgard S.E."/>
            <person name="Bellgard M.I."/>
        </authorList>
    </citation>
    <scope>NUCLEOTIDE SEQUENCE</scope>
    <source>
        <tissue evidence="1">Shoot tissue taken approximately 20 cm above the soil surface</tissue>
    </source>
</reference>
<name>A0A0A9CW08_ARUDO</name>
<proteinExistence type="predicted"/>
<organism evidence="1">
    <name type="scientific">Arundo donax</name>
    <name type="common">Giant reed</name>
    <name type="synonym">Donax arundinaceus</name>
    <dbReference type="NCBI Taxonomy" id="35708"/>
    <lineage>
        <taxon>Eukaryota</taxon>
        <taxon>Viridiplantae</taxon>
        <taxon>Streptophyta</taxon>
        <taxon>Embryophyta</taxon>
        <taxon>Tracheophyta</taxon>
        <taxon>Spermatophyta</taxon>
        <taxon>Magnoliopsida</taxon>
        <taxon>Liliopsida</taxon>
        <taxon>Poales</taxon>
        <taxon>Poaceae</taxon>
        <taxon>PACMAD clade</taxon>
        <taxon>Arundinoideae</taxon>
        <taxon>Arundineae</taxon>
        <taxon>Arundo</taxon>
    </lineage>
</organism>
<protein>
    <submittedName>
        <fullName evidence="1">Uncharacterized protein</fullName>
    </submittedName>
</protein>
<reference evidence="1" key="1">
    <citation type="submission" date="2014-09" db="EMBL/GenBank/DDBJ databases">
        <authorList>
            <person name="Magalhaes I.L.F."/>
            <person name="Oliveira U."/>
            <person name="Santos F.R."/>
            <person name="Vidigal T.H.D.A."/>
            <person name="Brescovit A.D."/>
            <person name="Santos A.J."/>
        </authorList>
    </citation>
    <scope>NUCLEOTIDE SEQUENCE</scope>
    <source>
        <tissue evidence="1">Shoot tissue taken approximately 20 cm above the soil surface</tissue>
    </source>
</reference>
<accession>A0A0A9CW08</accession>
<sequence>MEVQKVVYTEPFFTQIQLAIITFISNHSNFSYSFI</sequence>